<keyword evidence="1" id="KW-0472">Membrane</keyword>
<dbReference type="PANTHER" id="PTHR35479">
    <property type="entry name" value="UNNAMED PRODUCT"/>
    <property type="match status" value="1"/>
</dbReference>
<proteinExistence type="predicted"/>
<gene>
    <name evidence="2" type="ORF">WJX72_009171</name>
</gene>
<sequence>MAGTLRSLGRASRLLRTNNPASLQQQRFAGDLPVHPNKYVEEWATKREHVEETFLFNRKNLQNVVIYALAVPALIYTVTVKEFHKTDKKYERPEREYL</sequence>
<keyword evidence="1" id="KW-1133">Transmembrane helix</keyword>
<keyword evidence="1" id="KW-0812">Transmembrane</keyword>
<evidence type="ECO:0000256" key="1">
    <source>
        <dbReference type="SAM" id="Phobius"/>
    </source>
</evidence>
<reference evidence="2 3" key="1">
    <citation type="journal article" date="2024" name="Nat. Commun.">
        <title>Phylogenomics reveals the evolutionary origins of lichenization in chlorophyte algae.</title>
        <authorList>
            <person name="Puginier C."/>
            <person name="Libourel C."/>
            <person name="Otte J."/>
            <person name="Skaloud P."/>
            <person name="Haon M."/>
            <person name="Grisel S."/>
            <person name="Petersen M."/>
            <person name="Berrin J.G."/>
            <person name="Delaux P.M."/>
            <person name="Dal Grande F."/>
            <person name="Keller J."/>
        </authorList>
    </citation>
    <scope>NUCLEOTIDE SEQUENCE [LARGE SCALE GENOMIC DNA]</scope>
    <source>
        <strain evidence="2 3">SAG 2043</strain>
    </source>
</reference>
<dbReference type="Proteomes" id="UP001489004">
    <property type="component" value="Unassembled WGS sequence"/>
</dbReference>
<dbReference type="PANTHER" id="PTHR35479:SF4">
    <property type="entry name" value="OS01G0750800 PROTEIN"/>
    <property type="match status" value="1"/>
</dbReference>
<evidence type="ECO:0000313" key="3">
    <source>
        <dbReference type="Proteomes" id="UP001489004"/>
    </source>
</evidence>
<dbReference type="AlphaFoldDB" id="A0AAW1PWI1"/>
<comment type="caution">
    <text evidence="2">The sequence shown here is derived from an EMBL/GenBank/DDBJ whole genome shotgun (WGS) entry which is preliminary data.</text>
</comment>
<organism evidence="2 3">
    <name type="scientific">[Myrmecia] bisecta</name>
    <dbReference type="NCBI Taxonomy" id="41462"/>
    <lineage>
        <taxon>Eukaryota</taxon>
        <taxon>Viridiplantae</taxon>
        <taxon>Chlorophyta</taxon>
        <taxon>core chlorophytes</taxon>
        <taxon>Trebouxiophyceae</taxon>
        <taxon>Trebouxiales</taxon>
        <taxon>Trebouxiaceae</taxon>
        <taxon>Myrmecia</taxon>
    </lineage>
</organism>
<accession>A0AAW1PWI1</accession>
<feature type="transmembrane region" description="Helical" evidence="1">
    <location>
        <begin position="64"/>
        <end position="83"/>
    </location>
</feature>
<dbReference type="EMBL" id="JALJOR010000008">
    <property type="protein sequence ID" value="KAK9813107.1"/>
    <property type="molecule type" value="Genomic_DNA"/>
</dbReference>
<evidence type="ECO:0000313" key="2">
    <source>
        <dbReference type="EMBL" id="KAK9813107.1"/>
    </source>
</evidence>
<keyword evidence="3" id="KW-1185">Reference proteome</keyword>
<protein>
    <submittedName>
        <fullName evidence="2">Uncharacterized protein</fullName>
    </submittedName>
</protein>
<name>A0AAW1PWI1_9CHLO</name>